<evidence type="ECO:0000313" key="1">
    <source>
        <dbReference type="EMBL" id="AOR76559.1"/>
    </source>
</evidence>
<dbReference type="Proteomes" id="UP000094626">
    <property type="component" value="Chromosome"/>
</dbReference>
<dbReference type="EMBL" id="CP017075">
    <property type="protein sequence ID" value="AOR76559.1"/>
    <property type="molecule type" value="Genomic_DNA"/>
</dbReference>
<name>A0A1D8A373_9SPHN</name>
<proteinExistence type="predicted"/>
<dbReference type="OrthoDB" id="7586159at2"/>
<protein>
    <submittedName>
        <fullName evidence="1">Uncharacterized protein</fullName>
    </submittedName>
</protein>
<dbReference type="AlphaFoldDB" id="A0A1D8A373"/>
<keyword evidence="2" id="KW-1185">Reference proteome</keyword>
<accession>A0A1D8A373</accession>
<gene>
    <name evidence="1" type="ORF">BES08_07215</name>
</gene>
<sequence>MMKCPLCDKDTVLRRAPYTKNAKRCCANTLCSNYNLAVEPAPAKSLVKRCTEIADKVVPKYRNPPKGRSYSCSSHTAKLWQAAWDGACVALNGNPAEYVQ</sequence>
<organism evidence="1 2">
    <name type="scientific">Novosphingobium resinovorum</name>
    <dbReference type="NCBI Taxonomy" id="158500"/>
    <lineage>
        <taxon>Bacteria</taxon>
        <taxon>Pseudomonadati</taxon>
        <taxon>Pseudomonadota</taxon>
        <taxon>Alphaproteobacteria</taxon>
        <taxon>Sphingomonadales</taxon>
        <taxon>Sphingomonadaceae</taxon>
        <taxon>Novosphingobium</taxon>
    </lineage>
</organism>
<reference evidence="2" key="1">
    <citation type="journal article" date="2017" name="J. Biotechnol.">
        <title>Complete genome sequence of Novosphingobium resinovorum SA1, a versatile xenobiotic-degrading bacterium capable of utilizing sulfanilic acid.</title>
        <authorList>
            <person name="Hegedus B."/>
            <person name="Kos P.B."/>
            <person name="Balint B."/>
            <person name="Maroti G."/>
            <person name="Gan H.M."/>
            <person name="Perei K."/>
            <person name="Rakhely G."/>
        </authorList>
    </citation>
    <scope>NUCLEOTIDE SEQUENCE [LARGE SCALE GENOMIC DNA]</scope>
    <source>
        <strain evidence="2">SA1</strain>
    </source>
</reference>
<dbReference type="RefSeq" id="WP_069707970.1">
    <property type="nucleotide sequence ID" value="NZ_CP017075.1"/>
</dbReference>
<evidence type="ECO:0000313" key="2">
    <source>
        <dbReference type="Proteomes" id="UP000094626"/>
    </source>
</evidence>
<dbReference type="KEGG" id="nre:BES08_07215"/>